<keyword evidence="6" id="KW-0131">Cell cycle</keyword>
<evidence type="ECO:0000313" key="11">
    <source>
        <dbReference type="EMBL" id="GFG39935.1"/>
    </source>
</evidence>
<protein>
    <recommendedName>
        <fullName evidence="7">Cell division control protein</fullName>
    </recommendedName>
</protein>
<dbReference type="InterPro" id="IPR036388">
    <property type="entry name" value="WH-like_DNA-bd_sf"/>
</dbReference>
<dbReference type="PANTHER" id="PTHR10763">
    <property type="entry name" value="CELL DIVISION CONTROL PROTEIN 6-RELATED"/>
    <property type="match status" value="1"/>
</dbReference>
<comment type="subcellular location">
    <subcellularLocation>
        <location evidence="1 7">Nucleus</location>
    </subcellularLocation>
</comment>
<proteinExistence type="inferred from homology"/>
<dbReference type="Pfam" id="PF09079">
    <property type="entry name" value="WHD_Cdc6"/>
    <property type="match status" value="1"/>
</dbReference>
<dbReference type="InterPro" id="IPR027417">
    <property type="entry name" value="P-loop_NTPase"/>
</dbReference>
<dbReference type="FunFam" id="1.10.10.10:FF:000265">
    <property type="entry name" value="Cell division control protein"/>
    <property type="match status" value="1"/>
</dbReference>
<dbReference type="GO" id="GO:0016887">
    <property type="term" value="F:ATP hydrolysis activity"/>
    <property type="evidence" value="ECO:0007669"/>
    <property type="project" value="InterPro"/>
</dbReference>
<dbReference type="Pfam" id="PF22606">
    <property type="entry name" value="Cdc6-ORC-like_ATPase_lid"/>
    <property type="match status" value="1"/>
</dbReference>
<sequence>MATIQTKIKFNVRKKRLISSKLNNGKENANYGNKISSATSVCVGHGRKFYENKCQSQHGAILLRPCLLSGDSSDSDSDIECLVIKQHENKKGVKKAPCTRSLHAENTEYKTADEVENASSPPKRSKVVTEDCTPPRTPSHLITRLHLSTPHDSAVTCTEKHLPPKQLFTSRSAFQEVRQALQGCTPTSLPGREEHLDKLHSFLQDHLTAGTSGTLYVSGPPGTGKTACLSKVMELSEFKIGYKIISLNCTSMKSSRSVYARIAQELALKVSKQTEKSYLASIERYMTSYHKMILLVLDEIDQLDSRKQSVLYTIFEWPSAPNSKLVLIGIANALDLTDRILPRLQARLDLRPRLLHFAPYTKLEIINILTERLKQCGVSAVFPSVALEFLAGKVASTCGDIRRALDIGRRVIELAEAQKLNQIMPLQPTVDHAANTSSPRKSPQKNPDIKSVALKQVMTVLNSVYGTSQSLVADCDESFPLQQKVLVSALLLILKKGHNKDVTVGKLHEVYCRICKKKNMLAVDQAEFLSLCQLVETRGILRVQGRKEARLSRVCLQWDEEEVSAALKDKQLLASILNDTTCLP</sequence>
<comment type="function">
    <text evidence="7">Involved in the initiation of DNA replication. Also participates in checkpoint controls that ensure DNA replication is completed before mitosis is initiated.</text>
</comment>
<dbReference type="Gene3D" id="1.10.10.10">
    <property type="entry name" value="Winged helix-like DNA-binding domain superfamily/Winged helix DNA-binding domain"/>
    <property type="match status" value="1"/>
</dbReference>
<keyword evidence="5 7" id="KW-0539">Nucleus</keyword>
<dbReference type="GO" id="GO:0003688">
    <property type="term" value="F:DNA replication origin binding"/>
    <property type="evidence" value="ECO:0007669"/>
    <property type="project" value="TreeGrafter"/>
</dbReference>
<dbReference type="GO" id="GO:0006270">
    <property type="term" value="P:DNA replication initiation"/>
    <property type="evidence" value="ECO:0007669"/>
    <property type="project" value="UniProtKB-UniRule"/>
</dbReference>
<dbReference type="AlphaFoldDB" id="A0A6L2QAF2"/>
<comment type="similarity">
    <text evidence="2 7">Belongs to the CDC6/cdc18 family.</text>
</comment>
<dbReference type="GO" id="GO:0005634">
    <property type="term" value="C:nucleus"/>
    <property type="evidence" value="ECO:0007669"/>
    <property type="project" value="UniProtKB-SubCell"/>
</dbReference>
<feature type="domain" description="AAA+ ATPase" evidence="9">
    <location>
        <begin position="211"/>
        <end position="354"/>
    </location>
</feature>
<dbReference type="Gene3D" id="1.10.8.60">
    <property type="match status" value="1"/>
</dbReference>
<dbReference type="EMBL" id="BLKM01001294">
    <property type="protein sequence ID" value="GFG39935.1"/>
    <property type="molecule type" value="Genomic_DNA"/>
</dbReference>
<evidence type="ECO:0000259" key="10">
    <source>
        <dbReference type="SMART" id="SM01074"/>
    </source>
</evidence>
<dbReference type="InterPro" id="IPR050311">
    <property type="entry name" value="ORC1/CDC6"/>
</dbReference>
<feature type="region of interest" description="Disordered" evidence="8">
    <location>
        <begin position="109"/>
        <end position="140"/>
    </location>
</feature>
<evidence type="ECO:0000256" key="1">
    <source>
        <dbReference type="ARBA" id="ARBA00004123"/>
    </source>
</evidence>
<dbReference type="InterPro" id="IPR015163">
    <property type="entry name" value="Cdc6_C"/>
</dbReference>
<keyword evidence="12" id="KW-1185">Reference proteome</keyword>
<reference evidence="12" key="1">
    <citation type="submission" date="2020-01" db="EMBL/GenBank/DDBJ databases">
        <title>Draft genome sequence of the Termite Coptotermes fromosanus.</title>
        <authorList>
            <person name="Itakura S."/>
            <person name="Yosikawa Y."/>
            <person name="Umezawa K."/>
        </authorList>
    </citation>
    <scope>NUCLEOTIDE SEQUENCE [LARGE SCALE GENOMIC DNA]</scope>
</reference>
<dbReference type="Pfam" id="PF13401">
    <property type="entry name" value="AAA_22"/>
    <property type="match status" value="1"/>
</dbReference>
<evidence type="ECO:0000313" key="12">
    <source>
        <dbReference type="Proteomes" id="UP000502823"/>
    </source>
</evidence>
<name>A0A6L2QAF2_COPFO</name>
<dbReference type="InterPro" id="IPR016314">
    <property type="entry name" value="Cdc6/18"/>
</dbReference>
<dbReference type="FunFam" id="3.40.50.300:FF:000547">
    <property type="entry name" value="Cell division control protein"/>
    <property type="match status" value="1"/>
</dbReference>
<evidence type="ECO:0000256" key="2">
    <source>
        <dbReference type="ARBA" id="ARBA00006184"/>
    </source>
</evidence>
<dbReference type="SUPFAM" id="SSF46785">
    <property type="entry name" value="Winged helix' DNA-binding domain"/>
    <property type="match status" value="1"/>
</dbReference>
<evidence type="ECO:0000256" key="4">
    <source>
        <dbReference type="ARBA" id="ARBA00022705"/>
    </source>
</evidence>
<evidence type="ECO:0000256" key="6">
    <source>
        <dbReference type="ARBA" id="ARBA00023306"/>
    </source>
</evidence>
<dbReference type="InterPro" id="IPR049945">
    <property type="entry name" value="AAA_22"/>
</dbReference>
<keyword evidence="4" id="KW-0235">DNA replication</keyword>
<keyword evidence="3" id="KW-0132">Cell division</keyword>
<dbReference type="InterPro" id="IPR054425">
    <property type="entry name" value="Cdc6_ORC1-like_ATPase_lid"/>
</dbReference>
<evidence type="ECO:0000256" key="8">
    <source>
        <dbReference type="SAM" id="MobiDB-lite"/>
    </source>
</evidence>
<dbReference type="SMART" id="SM01074">
    <property type="entry name" value="Cdc6_C"/>
    <property type="match status" value="1"/>
</dbReference>
<dbReference type="Proteomes" id="UP000502823">
    <property type="component" value="Unassembled WGS sequence"/>
</dbReference>
<dbReference type="PANTHER" id="PTHR10763:SF26">
    <property type="entry name" value="CELL DIVISION CONTROL PROTEIN 6 HOMOLOG"/>
    <property type="match status" value="1"/>
</dbReference>
<evidence type="ECO:0000256" key="3">
    <source>
        <dbReference type="ARBA" id="ARBA00022618"/>
    </source>
</evidence>
<accession>A0A6L2QAF2</accession>
<dbReference type="CDD" id="cd00009">
    <property type="entry name" value="AAA"/>
    <property type="match status" value="1"/>
</dbReference>
<evidence type="ECO:0000256" key="7">
    <source>
        <dbReference type="PIRNR" id="PIRNR001767"/>
    </source>
</evidence>
<dbReference type="InterPro" id="IPR036390">
    <property type="entry name" value="WH_DNA-bd_sf"/>
</dbReference>
<evidence type="ECO:0000256" key="5">
    <source>
        <dbReference type="ARBA" id="ARBA00023242"/>
    </source>
</evidence>
<dbReference type="OrthoDB" id="1926878at2759"/>
<dbReference type="GO" id="GO:0051301">
    <property type="term" value="P:cell division"/>
    <property type="evidence" value="ECO:0007669"/>
    <property type="project" value="UniProtKB-UniRule"/>
</dbReference>
<evidence type="ECO:0000259" key="9">
    <source>
        <dbReference type="SMART" id="SM00382"/>
    </source>
</evidence>
<organism evidence="11 12">
    <name type="scientific">Coptotermes formosanus</name>
    <name type="common">Formosan subterranean termite</name>
    <dbReference type="NCBI Taxonomy" id="36987"/>
    <lineage>
        <taxon>Eukaryota</taxon>
        <taxon>Metazoa</taxon>
        <taxon>Ecdysozoa</taxon>
        <taxon>Arthropoda</taxon>
        <taxon>Hexapoda</taxon>
        <taxon>Insecta</taxon>
        <taxon>Pterygota</taxon>
        <taxon>Neoptera</taxon>
        <taxon>Polyneoptera</taxon>
        <taxon>Dictyoptera</taxon>
        <taxon>Blattodea</taxon>
        <taxon>Blattoidea</taxon>
        <taxon>Termitoidae</taxon>
        <taxon>Rhinotermitidae</taxon>
        <taxon>Coptotermes</taxon>
    </lineage>
</organism>
<feature type="domain" description="Cdc6 C-terminal" evidence="10">
    <location>
        <begin position="487"/>
        <end position="567"/>
    </location>
</feature>
<dbReference type="FunCoup" id="A0A6L2QAF2">
    <property type="interactions" value="1136"/>
</dbReference>
<gene>
    <name evidence="11" type="ORF">Cfor_08992</name>
</gene>
<dbReference type="PIRSF" id="PIRSF001767">
    <property type="entry name" value="Cdc6"/>
    <property type="match status" value="1"/>
</dbReference>
<dbReference type="SMART" id="SM00382">
    <property type="entry name" value="AAA"/>
    <property type="match status" value="1"/>
</dbReference>
<dbReference type="InterPro" id="IPR003593">
    <property type="entry name" value="AAA+_ATPase"/>
</dbReference>
<dbReference type="Gene3D" id="3.40.50.300">
    <property type="entry name" value="P-loop containing nucleotide triphosphate hydrolases"/>
    <property type="match status" value="1"/>
</dbReference>
<comment type="caution">
    <text evidence="11">The sequence shown here is derived from an EMBL/GenBank/DDBJ whole genome shotgun (WGS) entry which is preliminary data.</text>
</comment>
<dbReference type="InParanoid" id="A0A6L2QAF2"/>
<dbReference type="SUPFAM" id="SSF52540">
    <property type="entry name" value="P-loop containing nucleoside triphosphate hydrolases"/>
    <property type="match status" value="1"/>
</dbReference>
<dbReference type="CDD" id="cd08768">
    <property type="entry name" value="Cdc6_C"/>
    <property type="match status" value="1"/>
</dbReference>
<dbReference type="GO" id="GO:0033314">
    <property type="term" value="P:mitotic DNA replication checkpoint signaling"/>
    <property type="evidence" value="ECO:0007669"/>
    <property type="project" value="TreeGrafter"/>
</dbReference>